<reference evidence="1 2" key="1">
    <citation type="journal article" date="2019" name="Int. J. Syst. Evol. Microbiol.">
        <title>The Global Catalogue of Microorganisms (GCM) 10K type strain sequencing project: providing services to taxonomists for standard genome sequencing and annotation.</title>
        <authorList>
            <consortium name="The Broad Institute Genomics Platform"/>
            <consortium name="The Broad Institute Genome Sequencing Center for Infectious Disease"/>
            <person name="Wu L."/>
            <person name="Ma J."/>
        </authorList>
    </citation>
    <scope>NUCLEOTIDE SEQUENCE [LARGE SCALE GENOMIC DNA]</scope>
    <source>
        <strain evidence="1 2">JCM 14718</strain>
    </source>
</reference>
<accession>A0ABN2HLS7</accession>
<sequence length="134" mass="15190">MGAATAGRGIVVATDRYVAFVPTERPKNLASEVAWAGAGFVTIRIGGTIPPKWVIQQLGLGPLDRQTQLLCSELSGQLWRPHEAFAYERTIPLRRKHRGLWFRNGKQSIRLARAISITEFDQVRAHLRSWTWQR</sequence>
<dbReference type="Proteomes" id="UP001500618">
    <property type="component" value="Unassembled WGS sequence"/>
</dbReference>
<evidence type="ECO:0000313" key="2">
    <source>
        <dbReference type="Proteomes" id="UP001500618"/>
    </source>
</evidence>
<keyword evidence="2" id="KW-1185">Reference proteome</keyword>
<comment type="caution">
    <text evidence="1">The sequence shown here is derived from an EMBL/GenBank/DDBJ whole genome shotgun (WGS) entry which is preliminary data.</text>
</comment>
<name>A0ABN2HLS7_9ACTN</name>
<evidence type="ECO:0000313" key="1">
    <source>
        <dbReference type="EMBL" id="GAA1690037.1"/>
    </source>
</evidence>
<protein>
    <submittedName>
        <fullName evidence="1">Uncharacterized protein</fullName>
    </submittedName>
</protein>
<dbReference type="EMBL" id="BAAANY010000017">
    <property type="protein sequence ID" value="GAA1690037.1"/>
    <property type="molecule type" value="Genomic_DNA"/>
</dbReference>
<organism evidence="1 2">
    <name type="scientific">Fodinicola feengrottensis</name>
    <dbReference type="NCBI Taxonomy" id="435914"/>
    <lineage>
        <taxon>Bacteria</taxon>
        <taxon>Bacillati</taxon>
        <taxon>Actinomycetota</taxon>
        <taxon>Actinomycetes</taxon>
        <taxon>Mycobacteriales</taxon>
        <taxon>Fodinicola</taxon>
    </lineage>
</organism>
<proteinExistence type="predicted"/>
<gene>
    <name evidence="1" type="ORF">GCM10009765_44230</name>
</gene>